<dbReference type="Gene3D" id="3.10.180.10">
    <property type="entry name" value="2,3-Dihydroxybiphenyl 1,2-Dioxygenase, domain 1"/>
    <property type="match status" value="1"/>
</dbReference>
<evidence type="ECO:0000313" key="2">
    <source>
        <dbReference type="EMBL" id="GLX80523.1"/>
    </source>
</evidence>
<comment type="caution">
    <text evidence="2">The sequence shown here is derived from an EMBL/GenBank/DDBJ whole genome shotgun (WGS) entry which is preliminary data.</text>
</comment>
<reference evidence="2 3" key="1">
    <citation type="submission" date="2023-03" db="EMBL/GenBank/DDBJ databases">
        <title>Draft genome sequence of Thalassotalea insulae KCTC 62186T.</title>
        <authorList>
            <person name="Sawabe T."/>
        </authorList>
    </citation>
    <scope>NUCLEOTIDE SEQUENCE [LARGE SCALE GENOMIC DNA]</scope>
    <source>
        <strain evidence="2 3">KCTC 62186</strain>
    </source>
</reference>
<dbReference type="RefSeq" id="WP_284246529.1">
    <property type="nucleotide sequence ID" value="NZ_BSST01000001.1"/>
</dbReference>
<dbReference type="InterPro" id="IPR004360">
    <property type="entry name" value="Glyas_Fos-R_dOase_dom"/>
</dbReference>
<dbReference type="Proteomes" id="UP001157186">
    <property type="component" value="Unassembled WGS sequence"/>
</dbReference>
<dbReference type="NCBIfam" id="NF041414">
    <property type="entry name" value="ArsI_CadI_VOC"/>
    <property type="match status" value="1"/>
</dbReference>
<dbReference type="InterPro" id="IPR029068">
    <property type="entry name" value="Glyas_Bleomycin-R_OHBP_Dase"/>
</dbReference>
<feature type="domain" description="Glyoxalase/fosfomycin resistance/dioxygenase" evidence="1">
    <location>
        <begin position="5"/>
        <end position="91"/>
    </location>
</feature>
<keyword evidence="3" id="KW-1185">Reference proteome</keyword>
<accession>A0ABQ6GX48</accession>
<dbReference type="SUPFAM" id="SSF54593">
    <property type="entry name" value="Glyoxalase/Bleomycin resistance protein/Dihydroxybiphenyl dioxygenase"/>
    <property type="match status" value="1"/>
</dbReference>
<gene>
    <name evidence="2" type="ORF">tinsulaeT_38630</name>
</gene>
<name>A0ABQ6GX48_9GAMM</name>
<dbReference type="PANTHER" id="PTHR41294">
    <property type="entry name" value="CADMIUM-INDUCED PROTEIN CADI"/>
    <property type="match status" value="1"/>
</dbReference>
<dbReference type="PANTHER" id="PTHR41294:SF1">
    <property type="entry name" value="CADMIUM-INDUCED PROTEIN CADI"/>
    <property type="match status" value="1"/>
</dbReference>
<proteinExistence type="predicted"/>
<dbReference type="EMBL" id="BSST01000001">
    <property type="protein sequence ID" value="GLX80523.1"/>
    <property type="molecule type" value="Genomic_DNA"/>
</dbReference>
<evidence type="ECO:0000259" key="1">
    <source>
        <dbReference type="Pfam" id="PF00903"/>
    </source>
</evidence>
<sequence>MKRIHIHIAVNELSTSIGFYSTIFGTSPTVERNDYAKWQLSDPAVNFAISTRGDTIGINHLGMQVDSEEELAEIAQRLDDAEIAYSKQQGASCCYAHSNKHWALDPQEIAWESFHSLGEISTFSDGANAVTEGEPSSCCIPLNISQSSDKTASVCCVPNENDAPACCE</sequence>
<evidence type="ECO:0000313" key="3">
    <source>
        <dbReference type="Proteomes" id="UP001157186"/>
    </source>
</evidence>
<dbReference type="InterPro" id="IPR049789">
    <property type="entry name" value="ArsI/CadI-like"/>
</dbReference>
<protein>
    <submittedName>
        <fullName evidence="2">Glyoxalase</fullName>
    </submittedName>
</protein>
<dbReference type="Pfam" id="PF00903">
    <property type="entry name" value="Glyoxalase"/>
    <property type="match status" value="1"/>
</dbReference>
<organism evidence="2 3">
    <name type="scientific">Thalassotalea insulae</name>
    <dbReference type="NCBI Taxonomy" id="2056778"/>
    <lineage>
        <taxon>Bacteria</taxon>
        <taxon>Pseudomonadati</taxon>
        <taxon>Pseudomonadota</taxon>
        <taxon>Gammaproteobacteria</taxon>
        <taxon>Alteromonadales</taxon>
        <taxon>Colwelliaceae</taxon>
        <taxon>Thalassotalea</taxon>
    </lineage>
</organism>
<dbReference type="InterPro" id="IPR052393">
    <property type="entry name" value="Cadmium-induced_rsp"/>
</dbReference>